<dbReference type="Gene3D" id="1.10.10.10">
    <property type="entry name" value="Winged helix-like DNA-binding domain superfamily/Winged helix DNA-binding domain"/>
    <property type="match status" value="1"/>
</dbReference>
<dbReference type="CDD" id="cd05466">
    <property type="entry name" value="PBP2_LTTR_substrate"/>
    <property type="match status" value="1"/>
</dbReference>
<feature type="region of interest" description="Disordered" evidence="5">
    <location>
        <begin position="337"/>
        <end position="383"/>
    </location>
</feature>
<dbReference type="EMBL" id="JALKFT010000008">
    <property type="protein sequence ID" value="MCK9876296.1"/>
    <property type="molecule type" value="Genomic_DNA"/>
</dbReference>
<evidence type="ECO:0000256" key="2">
    <source>
        <dbReference type="ARBA" id="ARBA00023015"/>
    </source>
</evidence>
<keyword evidence="3" id="KW-0238">DNA-binding</keyword>
<dbReference type="Pfam" id="PF03466">
    <property type="entry name" value="LysR_substrate"/>
    <property type="match status" value="1"/>
</dbReference>
<dbReference type="InterPro" id="IPR036390">
    <property type="entry name" value="WH_DNA-bd_sf"/>
</dbReference>
<evidence type="ECO:0000256" key="4">
    <source>
        <dbReference type="ARBA" id="ARBA00023163"/>
    </source>
</evidence>
<reference evidence="7 8" key="1">
    <citation type="submission" date="2022-04" db="EMBL/GenBank/DDBJ databases">
        <title>Genome diversity in the genus Frankia.</title>
        <authorList>
            <person name="Carlos-Shanley C."/>
            <person name="Hahn D."/>
        </authorList>
    </citation>
    <scope>NUCLEOTIDE SEQUENCE [LARGE SCALE GENOMIC DNA]</scope>
    <source>
        <strain evidence="7 8">Ag45/Mut15</strain>
    </source>
</reference>
<dbReference type="PANTHER" id="PTHR30346:SF29">
    <property type="entry name" value="LYSR SUBSTRATE-BINDING"/>
    <property type="match status" value="1"/>
</dbReference>
<keyword evidence="2" id="KW-0805">Transcription regulation</keyword>
<organism evidence="7 8">
    <name type="scientific">Frankia umida</name>
    <dbReference type="NCBI Taxonomy" id="573489"/>
    <lineage>
        <taxon>Bacteria</taxon>
        <taxon>Bacillati</taxon>
        <taxon>Actinomycetota</taxon>
        <taxon>Actinomycetes</taxon>
        <taxon>Frankiales</taxon>
        <taxon>Frankiaceae</taxon>
        <taxon>Frankia</taxon>
    </lineage>
</organism>
<dbReference type="PRINTS" id="PR00039">
    <property type="entry name" value="HTHLYSR"/>
</dbReference>
<proteinExistence type="inferred from homology"/>
<feature type="domain" description="HTH lysR-type" evidence="6">
    <location>
        <begin position="1"/>
        <end position="58"/>
    </location>
</feature>
<dbReference type="PANTHER" id="PTHR30346">
    <property type="entry name" value="TRANSCRIPTIONAL DUAL REGULATOR HCAR-RELATED"/>
    <property type="match status" value="1"/>
</dbReference>
<dbReference type="InterPro" id="IPR036388">
    <property type="entry name" value="WH-like_DNA-bd_sf"/>
</dbReference>
<dbReference type="SUPFAM" id="SSF53850">
    <property type="entry name" value="Periplasmic binding protein-like II"/>
    <property type="match status" value="1"/>
</dbReference>
<evidence type="ECO:0000259" key="6">
    <source>
        <dbReference type="PROSITE" id="PS50931"/>
    </source>
</evidence>
<evidence type="ECO:0000256" key="3">
    <source>
        <dbReference type="ARBA" id="ARBA00023125"/>
    </source>
</evidence>
<evidence type="ECO:0000256" key="5">
    <source>
        <dbReference type="SAM" id="MobiDB-lite"/>
    </source>
</evidence>
<name>A0ABT0JXL8_9ACTN</name>
<keyword evidence="4" id="KW-0804">Transcription</keyword>
<keyword evidence="8" id="KW-1185">Reference proteome</keyword>
<comment type="similarity">
    <text evidence="1">Belongs to the LysR transcriptional regulatory family.</text>
</comment>
<evidence type="ECO:0000313" key="7">
    <source>
        <dbReference type="EMBL" id="MCK9876296.1"/>
    </source>
</evidence>
<dbReference type="InterPro" id="IPR000847">
    <property type="entry name" value="LysR_HTH_N"/>
</dbReference>
<protein>
    <submittedName>
        <fullName evidence="7">LysR substrate-binding domain-containing protein</fullName>
    </submittedName>
</protein>
<comment type="caution">
    <text evidence="7">The sequence shown here is derived from an EMBL/GenBank/DDBJ whole genome shotgun (WGS) entry which is preliminary data.</text>
</comment>
<sequence length="383" mass="41219">MQLHQLAYFVAVAETRHFTRAAQRMHVAQPSLSQQVRSLEQELGAPLFNRARGNISLTAAGETLLPLARRILADTETARQRVHELLDLRHGTVRLGATPSLCTGFLPDVLRLFHQRYPGIRLLVEEGGSRDLIRDLAGGDLDLALIILPLQSSDPALATSPLIRESLVLVTSRDEPPLVTGRPLYVADLRDHPLVMFRRGYDLRDATVTACREAGFDPTFAIEGGEMDAVLGFVAAGLGSAVIPSMVARRLGMRVTPFSPPGLQRTIGLARRRDVEPTRAAVELQRALWEYLRDAATTGNLPDGTRLLRGPGSDPAISLDSDAPLAAPLSLDLPDAGCPLPSVDGGGFDPLDEPSVGGPGSSVARGPCPSAKPRRRSEITTTR</sequence>
<gene>
    <name evidence="7" type="ORF">MXD59_10985</name>
</gene>
<dbReference type="Gene3D" id="3.40.190.290">
    <property type="match status" value="1"/>
</dbReference>
<dbReference type="InterPro" id="IPR005119">
    <property type="entry name" value="LysR_subst-bd"/>
</dbReference>
<accession>A0ABT0JXL8</accession>
<evidence type="ECO:0000256" key="1">
    <source>
        <dbReference type="ARBA" id="ARBA00009437"/>
    </source>
</evidence>
<dbReference type="SUPFAM" id="SSF46785">
    <property type="entry name" value="Winged helix' DNA-binding domain"/>
    <property type="match status" value="1"/>
</dbReference>
<dbReference type="PROSITE" id="PS50931">
    <property type="entry name" value="HTH_LYSR"/>
    <property type="match status" value="1"/>
</dbReference>
<dbReference type="Pfam" id="PF00126">
    <property type="entry name" value="HTH_1"/>
    <property type="match status" value="1"/>
</dbReference>
<feature type="region of interest" description="Disordered" evidence="5">
    <location>
        <begin position="300"/>
        <end position="321"/>
    </location>
</feature>
<evidence type="ECO:0000313" key="8">
    <source>
        <dbReference type="Proteomes" id="UP001201873"/>
    </source>
</evidence>
<dbReference type="Proteomes" id="UP001201873">
    <property type="component" value="Unassembled WGS sequence"/>
</dbReference>